<feature type="disulfide bond" evidence="11">
    <location>
        <begin position="197"/>
        <end position="204"/>
    </location>
</feature>
<dbReference type="Proteomes" id="UP000192596">
    <property type="component" value="Unassembled WGS sequence"/>
</dbReference>
<evidence type="ECO:0000256" key="13">
    <source>
        <dbReference type="SAM" id="SignalP"/>
    </source>
</evidence>
<evidence type="ECO:0000256" key="1">
    <source>
        <dbReference type="ARBA" id="ARBA00004613"/>
    </source>
</evidence>
<dbReference type="PANTHER" id="PTHR48250:SF3">
    <property type="entry name" value="CUTINASE 1-RELATED"/>
    <property type="match status" value="1"/>
</dbReference>
<organism evidence="14 15">
    <name type="scientific">Cryoendolithus antarcticus</name>
    <dbReference type="NCBI Taxonomy" id="1507870"/>
    <lineage>
        <taxon>Eukaryota</taxon>
        <taxon>Fungi</taxon>
        <taxon>Dikarya</taxon>
        <taxon>Ascomycota</taxon>
        <taxon>Pezizomycotina</taxon>
        <taxon>Dothideomycetes</taxon>
        <taxon>Dothideomycetidae</taxon>
        <taxon>Cladosporiales</taxon>
        <taxon>Cladosporiaceae</taxon>
        <taxon>Cryoendolithus</taxon>
    </lineage>
</organism>
<dbReference type="GO" id="GO:0016052">
    <property type="term" value="P:carbohydrate catabolic process"/>
    <property type="evidence" value="ECO:0007669"/>
    <property type="project" value="TreeGrafter"/>
</dbReference>
<dbReference type="InterPro" id="IPR029058">
    <property type="entry name" value="AB_hydrolase_fold"/>
</dbReference>
<evidence type="ECO:0000256" key="5">
    <source>
        <dbReference type="ARBA" id="ARBA00022525"/>
    </source>
</evidence>
<dbReference type="Gene3D" id="3.40.50.1820">
    <property type="entry name" value="alpha/beta hydrolase"/>
    <property type="match status" value="1"/>
</dbReference>
<feature type="active site" description="Proton donor/acceptor" evidence="10">
    <location>
        <position position="214"/>
    </location>
</feature>
<feature type="active site" evidence="10">
    <location>
        <position position="201"/>
    </location>
</feature>
<comment type="catalytic activity">
    <reaction evidence="9">
        <text>cutin + H2O = cutin monomers.</text>
        <dbReference type="EC" id="3.1.1.74"/>
    </reaction>
</comment>
<dbReference type="Pfam" id="PF01083">
    <property type="entry name" value="Cutinase"/>
    <property type="match status" value="1"/>
</dbReference>
<keyword evidence="15" id="KW-1185">Reference proteome</keyword>
<protein>
    <recommendedName>
        <fullName evidence="3">cutinase</fullName>
        <ecNumber evidence="3">3.1.1.74</ecNumber>
    </recommendedName>
</protein>
<feature type="compositionally biased region" description="Gly residues" evidence="12">
    <location>
        <begin position="385"/>
        <end position="396"/>
    </location>
</feature>
<feature type="signal peptide" evidence="13">
    <location>
        <begin position="1"/>
        <end position="16"/>
    </location>
</feature>
<feature type="region of interest" description="Disordered" evidence="12">
    <location>
        <begin position="236"/>
        <end position="276"/>
    </location>
</feature>
<reference evidence="15" key="1">
    <citation type="submission" date="2017-03" db="EMBL/GenBank/DDBJ databases">
        <title>Genomes of endolithic fungi from Antarctica.</title>
        <authorList>
            <person name="Coleine C."/>
            <person name="Masonjones S."/>
            <person name="Stajich J.E."/>
        </authorList>
    </citation>
    <scope>NUCLEOTIDE SEQUENCE [LARGE SCALE GENOMIC DNA]</scope>
    <source>
        <strain evidence="15">CCFEE 5527</strain>
    </source>
</reference>
<dbReference type="InParanoid" id="A0A1V8TSH2"/>
<comment type="caution">
    <text evidence="14">The sequence shown here is derived from an EMBL/GenBank/DDBJ whole genome shotgun (WGS) entry which is preliminary data.</text>
</comment>
<keyword evidence="6 13" id="KW-0732">Signal</keyword>
<dbReference type="AlphaFoldDB" id="A0A1V8TSH2"/>
<feature type="chain" id="PRO_5012258039" description="cutinase" evidence="13">
    <location>
        <begin position="17"/>
        <end position="404"/>
    </location>
</feature>
<keyword evidence="7" id="KW-0378">Hydrolase</keyword>
<evidence type="ECO:0000256" key="4">
    <source>
        <dbReference type="ARBA" id="ARBA00022487"/>
    </source>
</evidence>
<keyword evidence="4" id="KW-0719">Serine esterase</keyword>
<dbReference type="InterPro" id="IPR011150">
    <property type="entry name" value="Cutinase_monf"/>
</dbReference>
<comment type="subcellular location">
    <subcellularLocation>
        <location evidence="1">Secreted</location>
    </subcellularLocation>
</comment>
<sequence>MHPIHSLALLAASAIAAPTHLVERQFGGLGGLGGGSTENDIQNGVCKRITFIMARGSTEPGNMASTLTHAVASPGSTVGPSTCSGLKQAYPNDVACQGVGGAYSASIGNNALPGGTDSGSIGASVDTFNLAAKTCPDTIMVGGGYSQGAAVMTRSVGTLPDNVKSRIAGVVLYGDTQNQQTGGSIPDYPKAQTLVICAASDGVCGGALLVTAGHLSYAGNVPDAVKFLGQQVSRAGTGGSTGGNTSSTSGSTGSTGTGSSSTSGSSSSSSGSSSGLGGLSGGLGGLSGSSGSSGLGGLGGLGSLSGSSGSSGLSGLGGLGSLGGSSGSSGLSGLGGLGSLGGSSGSSGLSGLGSLGGSSGSSGLSGLSGLGSLGGGSSGLTGLSGLGSSGSGGLSGLSGFVRKE</sequence>
<evidence type="ECO:0000313" key="15">
    <source>
        <dbReference type="Proteomes" id="UP000192596"/>
    </source>
</evidence>
<feature type="compositionally biased region" description="Low complexity" evidence="12">
    <location>
        <begin position="243"/>
        <end position="273"/>
    </location>
</feature>
<evidence type="ECO:0000256" key="3">
    <source>
        <dbReference type="ARBA" id="ARBA00013095"/>
    </source>
</evidence>
<feature type="active site" description="Nucleophile" evidence="10">
    <location>
        <position position="146"/>
    </location>
</feature>
<dbReference type="SUPFAM" id="SSF53474">
    <property type="entry name" value="alpha/beta-Hydrolases"/>
    <property type="match status" value="1"/>
</dbReference>
<keyword evidence="8 11" id="KW-1015">Disulfide bond</keyword>
<evidence type="ECO:0000256" key="11">
    <source>
        <dbReference type="PIRSR" id="PIRSR611150-2"/>
    </source>
</evidence>
<evidence type="ECO:0000256" key="6">
    <source>
        <dbReference type="ARBA" id="ARBA00022729"/>
    </source>
</evidence>
<evidence type="ECO:0000256" key="8">
    <source>
        <dbReference type="ARBA" id="ARBA00023157"/>
    </source>
</evidence>
<dbReference type="EMBL" id="NAJO01000002">
    <property type="protein sequence ID" value="OQO14310.1"/>
    <property type="molecule type" value="Genomic_DNA"/>
</dbReference>
<evidence type="ECO:0000256" key="7">
    <source>
        <dbReference type="ARBA" id="ARBA00022801"/>
    </source>
</evidence>
<dbReference type="SMART" id="SM01110">
    <property type="entry name" value="Cutinase"/>
    <property type="match status" value="1"/>
</dbReference>
<evidence type="ECO:0000313" key="14">
    <source>
        <dbReference type="EMBL" id="OQO14310.1"/>
    </source>
</evidence>
<evidence type="ECO:0000256" key="10">
    <source>
        <dbReference type="PIRSR" id="PIRSR611150-1"/>
    </source>
</evidence>
<dbReference type="PRINTS" id="PR00129">
    <property type="entry name" value="CUTINASE"/>
</dbReference>
<name>A0A1V8TSH2_9PEZI</name>
<evidence type="ECO:0000256" key="9">
    <source>
        <dbReference type="ARBA" id="ARBA00034045"/>
    </source>
</evidence>
<feature type="disulfide bond" evidence="11">
    <location>
        <begin position="46"/>
        <end position="135"/>
    </location>
</feature>
<keyword evidence="5" id="KW-0964">Secreted</keyword>
<dbReference type="EC" id="3.1.1.74" evidence="3"/>
<evidence type="ECO:0000256" key="2">
    <source>
        <dbReference type="ARBA" id="ARBA00007534"/>
    </source>
</evidence>
<dbReference type="STRING" id="1507870.A0A1V8TSH2"/>
<accession>A0A1V8TSH2</accession>
<proteinExistence type="inferred from homology"/>
<dbReference type="GO" id="GO:0050525">
    <property type="term" value="F:cutinase activity"/>
    <property type="evidence" value="ECO:0007669"/>
    <property type="project" value="UniProtKB-EC"/>
</dbReference>
<dbReference type="PANTHER" id="PTHR48250">
    <property type="entry name" value="CUTINASE 2-RELATED"/>
    <property type="match status" value="1"/>
</dbReference>
<dbReference type="GO" id="GO:0005576">
    <property type="term" value="C:extracellular region"/>
    <property type="evidence" value="ECO:0007669"/>
    <property type="project" value="UniProtKB-SubCell"/>
</dbReference>
<dbReference type="OrthoDB" id="3225429at2759"/>
<feature type="region of interest" description="Disordered" evidence="12">
    <location>
        <begin position="385"/>
        <end position="404"/>
    </location>
</feature>
<gene>
    <name evidence="14" type="ORF">B0A48_01186</name>
</gene>
<dbReference type="InterPro" id="IPR000675">
    <property type="entry name" value="Cutinase/axe"/>
</dbReference>
<comment type="similarity">
    <text evidence="2">Belongs to the cutinase family.</text>
</comment>
<evidence type="ECO:0000256" key="12">
    <source>
        <dbReference type="SAM" id="MobiDB-lite"/>
    </source>
</evidence>